<evidence type="ECO:0000256" key="10">
    <source>
        <dbReference type="ARBA" id="ARBA00023170"/>
    </source>
</evidence>
<name>A0A2I4CVQ3_AUSLI</name>
<dbReference type="GO" id="GO:0005549">
    <property type="term" value="F:odorant binding"/>
    <property type="evidence" value="ECO:0007669"/>
    <property type="project" value="TreeGrafter"/>
</dbReference>
<keyword evidence="3 14" id="KW-0716">Sensory transduction</keyword>
<evidence type="ECO:0000256" key="13">
    <source>
        <dbReference type="RuleBase" id="RU000688"/>
    </source>
</evidence>
<comment type="subcellular location">
    <subcellularLocation>
        <location evidence="1 14">Cell membrane</location>
        <topology evidence="1 14">Multi-pass membrane protein</topology>
    </subcellularLocation>
</comment>
<keyword evidence="16" id="KW-1185">Reference proteome</keyword>
<dbReference type="RefSeq" id="XP_013884083.1">
    <property type="nucleotide sequence ID" value="XM_014028629.1"/>
</dbReference>
<reference evidence="17" key="1">
    <citation type="submission" date="2025-08" db="UniProtKB">
        <authorList>
            <consortium name="RefSeq"/>
        </authorList>
    </citation>
    <scope>IDENTIFICATION</scope>
    <source>
        <strain evidence="17">Quisiro</strain>
        <tissue evidence="17">Liver</tissue>
    </source>
</reference>
<feature type="domain" description="G-protein coupled receptors family 1 profile" evidence="15">
    <location>
        <begin position="39"/>
        <end position="287"/>
    </location>
</feature>
<feature type="transmembrane region" description="Helical" evidence="14">
    <location>
        <begin position="56"/>
        <end position="76"/>
    </location>
</feature>
<feature type="transmembrane region" description="Helical" evidence="14">
    <location>
        <begin position="23"/>
        <end position="49"/>
    </location>
</feature>
<sequence length="307" mass="35176">MTASMNETYVTLGGFVEVEKYKYLYFVITFIIYVLILFCNSTIVCIIVVHKNLHHPMYIFVAALLLNSVLFSTTVYPKLLIDYITEKQIISHSMCHFQYLIFYNLCGAEFLLLAAMAYDRYVSIFKPLQYHSMMKKTTVCVVLVMAWLVPFCLVAGSTILSAKQKVCNFTLNGIFCNNSVYKLHCVTSKTISVYGVIVVLCVVFLPMIYIVFTYARILIISCYSSKTVRTKAAQTCLPHLLVLLNFSFFTAYDVSSPRLETDISKTVRLVMTLQTVLYHPLLNPIIYGLKLNEISKHLKNIFHQITR</sequence>
<keyword evidence="7 13" id="KW-0297">G-protein coupled receptor</keyword>
<evidence type="ECO:0000256" key="12">
    <source>
        <dbReference type="ARBA" id="ARBA00023224"/>
    </source>
</evidence>
<dbReference type="PROSITE" id="PS00237">
    <property type="entry name" value="G_PROTEIN_RECEP_F1_1"/>
    <property type="match status" value="1"/>
</dbReference>
<keyword evidence="10 13" id="KW-0675">Receptor</keyword>
<evidence type="ECO:0000259" key="15">
    <source>
        <dbReference type="PROSITE" id="PS50262"/>
    </source>
</evidence>
<protein>
    <recommendedName>
        <fullName evidence="14">Olfactory receptor</fullName>
    </recommendedName>
</protein>
<dbReference type="InterPro" id="IPR000725">
    <property type="entry name" value="Olfact_rcpt"/>
</dbReference>
<dbReference type="InParanoid" id="A0A2I4CVQ3"/>
<gene>
    <name evidence="17" type="primary">LOC106532535</name>
</gene>
<evidence type="ECO:0000256" key="9">
    <source>
        <dbReference type="ARBA" id="ARBA00023157"/>
    </source>
</evidence>
<evidence type="ECO:0000256" key="8">
    <source>
        <dbReference type="ARBA" id="ARBA00023136"/>
    </source>
</evidence>
<feature type="transmembrane region" description="Helical" evidence="14">
    <location>
        <begin position="191"/>
        <end position="215"/>
    </location>
</feature>
<evidence type="ECO:0000256" key="3">
    <source>
        <dbReference type="ARBA" id="ARBA00022606"/>
    </source>
</evidence>
<accession>A0A2I4CVQ3</accession>
<dbReference type="InterPro" id="IPR017452">
    <property type="entry name" value="GPCR_Rhodpsn_7TM"/>
</dbReference>
<dbReference type="SUPFAM" id="SSF81321">
    <property type="entry name" value="Family A G protein-coupled receptor-like"/>
    <property type="match status" value="1"/>
</dbReference>
<dbReference type="Gene3D" id="1.20.1070.10">
    <property type="entry name" value="Rhodopsin 7-helix transmembrane proteins"/>
    <property type="match status" value="1"/>
</dbReference>
<dbReference type="FunFam" id="1.20.1070.10:FF:000024">
    <property type="entry name" value="Olfactory receptor"/>
    <property type="match status" value="1"/>
</dbReference>
<dbReference type="PRINTS" id="PR00237">
    <property type="entry name" value="GPCRRHODOPSN"/>
</dbReference>
<evidence type="ECO:0000256" key="1">
    <source>
        <dbReference type="ARBA" id="ARBA00004651"/>
    </source>
</evidence>
<comment type="similarity">
    <text evidence="13">Belongs to the G-protein coupled receptor 1 family.</text>
</comment>
<dbReference type="Proteomes" id="UP000192220">
    <property type="component" value="Unplaced"/>
</dbReference>
<dbReference type="GO" id="GO:0004984">
    <property type="term" value="F:olfactory receptor activity"/>
    <property type="evidence" value="ECO:0007669"/>
    <property type="project" value="InterPro"/>
</dbReference>
<evidence type="ECO:0000256" key="14">
    <source>
        <dbReference type="RuleBase" id="RU363047"/>
    </source>
</evidence>
<evidence type="ECO:0000256" key="5">
    <source>
        <dbReference type="ARBA" id="ARBA00022725"/>
    </source>
</evidence>
<evidence type="ECO:0000256" key="11">
    <source>
        <dbReference type="ARBA" id="ARBA00023180"/>
    </source>
</evidence>
<keyword evidence="12 13" id="KW-0807">Transducer</keyword>
<keyword evidence="4 13" id="KW-0812">Transmembrane</keyword>
<dbReference type="PANTHER" id="PTHR26451">
    <property type="entry name" value="G_PROTEIN_RECEP_F1_2 DOMAIN-CONTAINING PROTEIN"/>
    <property type="match status" value="1"/>
</dbReference>
<dbReference type="PRINTS" id="PR00245">
    <property type="entry name" value="OLFACTORYR"/>
</dbReference>
<dbReference type="PANTHER" id="PTHR26451:SF847">
    <property type="entry name" value="ODORANT RECEPTOR-RELATED"/>
    <property type="match status" value="1"/>
</dbReference>
<evidence type="ECO:0000313" key="17">
    <source>
        <dbReference type="RefSeq" id="XP_013884083.1"/>
    </source>
</evidence>
<feature type="transmembrane region" description="Helical" evidence="14">
    <location>
        <begin position="96"/>
        <end position="118"/>
    </location>
</feature>
<evidence type="ECO:0000256" key="6">
    <source>
        <dbReference type="ARBA" id="ARBA00022989"/>
    </source>
</evidence>
<keyword evidence="11" id="KW-0325">Glycoprotein</keyword>
<dbReference type="GO" id="GO:0004930">
    <property type="term" value="F:G protein-coupled receptor activity"/>
    <property type="evidence" value="ECO:0007669"/>
    <property type="project" value="UniProtKB-KW"/>
</dbReference>
<dbReference type="GeneID" id="106532535"/>
<feature type="transmembrane region" description="Helical" evidence="14">
    <location>
        <begin position="236"/>
        <end position="255"/>
    </location>
</feature>
<dbReference type="GO" id="GO:0005886">
    <property type="term" value="C:plasma membrane"/>
    <property type="evidence" value="ECO:0007669"/>
    <property type="project" value="UniProtKB-SubCell"/>
</dbReference>
<keyword evidence="6 14" id="KW-1133">Transmembrane helix</keyword>
<feature type="transmembrane region" description="Helical" evidence="14">
    <location>
        <begin position="267"/>
        <end position="289"/>
    </location>
</feature>
<dbReference type="KEGG" id="alim:106532535"/>
<dbReference type="InterPro" id="IPR000276">
    <property type="entry name" value="GPCR_Rhodpsn"/>
</dbReference>
<dbReference type="OrthoDB" id="10017003at2759"/>
<evidence type="ECO:0000313" key="16">
    <source>
        <dbReference type="Proteomes" id="UP000192220"/>
    </source>
</evidence>
<evidence type="ECO:0000256" key="2">
    <source>
        <dbReference type="ARBA" id="ARBA00022475"/>
    </source>
</evidence>
<keyword evidence="5 14" id="KW-0552">Olfaction</keyword>
<feature type="transmembrane region" description="Helical" evidence="14">
    <location>
        <begin position="139"/>
        <end position="162"/>
    </location>
</feature>
<evidence type="ECO:0000256" key="4">
    <source>
        <dbReference type="ARBA" id="ARBA00022692"/>
    </source>
</evidence>
<evidence type="ECO:0000256" key="7">
    <source>
        <dbReference type="ARBA" id="ARBA00023040"/>
    </source>
</evidence>
<proteinExistence type="inferred from homology"/>
<keyword evidence="2 14" id="KW-1003">Cell membrane</keyword>
<keyword evidence="8 14" id="KW-0472">Membrane</keyword>
<dbReference type="FunCoup" id="A0A2I4CVQ3">
    <property type="interactions" value="86"/>
</dbReference>
<keyword evidence="9" id="KW-1015">Disulfide bond</keyword>
<dbReference type="AlphaFoldDB" id="A0A2I4CVQ3"/>
<organism evidence="16 17">
    <name type="scientific">Austrofundulus limnaeus</name>
    <name type="common">Annual killifish</name>
    <dbReference type="NCBI Taxonomy" id="52670"/>
    <lineage>
        <taxon>Eukaryota</taxon>
        <taxon>Metazoa</taxon>
        <taxon>Chordata</taxon>
        <taxon>Craniata</taxon>
        <taxon>Vertebrata</taxon>
        <taxon>Euteleostomi</taxon>
        <taxon>Actinopterygii</taxon>
        <taxon>Neopterygii</taxon>
        <taxon>Teleostei</taxon>
        <taxon>Neoteleostei</taxon>
        <taxon>Acanthomorphata</taxon>
        <taxon>Ovalentaria</taxon>
        <taxon>Atherinomorphae</taxon>
        <taxon>Cyprinodontiformes</taxon>
        <taxon>Rivulidae</taxon>
        <taxon>Austrofundulus</taxon>
    </lineage>
</organism>
<dbReference type="InterPro" id="IPR052921">
    <property type="entry name" value="GPCR1_Superfamily_Member"/>
</dbReference>
<dbReference type="Pfam" id="PF13853">
    <property type="entry name" value="7tm_4"/>
    <property type="match status" value="1"/>
</dbReference>
<dbReference type="PROSITE" id="PS50262">
    <property type="entry name" value="G_PROTEIN_RECEP_F1_2"/>
    <property type="match status" value="1"/>
</dbReference>